<keyword evidence="1" id="KW-0812">Transmembrane</keyword>
<feature type="transmembrane region" description="Helical" evidence="1">
    <location>
        <begin position="7"/>
        <end position="33"/>
    </location>
</feature>
<protein>
    <submittedName>
        <fullName evidence="2">Uncharacterized protein</fullName>
    </submittedName>
</protein>
<organism evidence="2 3">
    <name type="scientific">Rhizoclosmatium globosum</name>
    <dbReference type="NCBI Taxonomy" id="329046"/>
    <lineage>
        <taxon>Eukaryota</taxon>
        <taxon>Fungi</taxon>
        <taxon>Fungi incertae sedis</taxon>
        <taxon>Chytridiomycota</taxon>
        <taxon>Chytridiomycota incertae sedis</taxon>
        <taxon>Chytridiomycetes</taxon>
        <taxon>Chytridiales</taxon>
        <taxon>Chytriomycetaceae</taxon>
        <taxon>Rhizoclosmatium</taxon>
    </lineage>
</organism>
<proteinExistence type="predicted"/>
<reference evidence="2 3" key="1">
    <citation type="submission" date="2016-07" db="EMBL/GenBank/DDBJ databases">
        <title>Pervasive Adenine N6-methylation of Active Genes in Fungi.</title>
        <authorList>
            <consortium name="DOE Joint Genome Institute"/>
            <person name="Mondo S.J."/>
            <person name="Dannebaum R.O."/>
            <person name="Kuo R.C."/>
            <person name="Labutti K."/>
            <person name="Haridas S."/>
            <person name="Kuo A."/>
            <person name="Salamov A."/>
            <person name="Ahrendt S.R."/>
            <person name="Lipzen A."/>
            <person name="Sullivan W."/>
            <person name="Andreopoulos W.B."/>
            <person name="Clum A."/>
            <person name="Lindquist E."/>
            <person name="Daum C."/>
            <person name="Ramamoorthy G.K."/>
            <person name="Gryganskyi A."/>
            <person name="Culley D."/>
            <person name="Magnuson J.K."/>
            <person name="James T.Y."/>
            <person name="O'Malley M.A."/>
            <person name="Stajich J.E."/>
            <person name="Spatafora J.W."/>
            <person name="Visel A."/>
            <person name="Grigoriev I.V."/>
        </authorList>
    </citation>
    <scope>NUCLEOTIDE SEQUENCE [LARGE SCALE GENOMIC DNA]</scope>
    <source>
        <strain evidence="2 3">JEL800</strain>
    </source>
</reference>
<dbReference type="Proteomes" id="UP000193642">
    <property type="component" value="Unassembled WGS sequence"/>
</dbReference>
<sequence>MIEIVSFMLVLGLFSNFMIGFHTLWTIQILPILKVSQSYSSLPQTCMYGSSSSIVPIAIFNALALLSLLFLSYMTRNVPSTHCESTFLLFNIVFYAIVGGTFFSELETNHGKNVRELQEALLVWFGTVYCILVFWLKNNTDMGGSTSRIDSIEAYKRLVARVSRASSNIRASVISGVSDHILAMPQSGQTGSLMRKSIVALQEAIQESKGRLAISSGESQVFSGISSDTPGLHK</sequence>
<evidence type="ECO:0000313" key="3">
    <source>
        <dbReference type="Proteomes" id="UP000193642"/>
    </source>
</evidence>
<dbReference type="AlphaFoldDB" id="A0A1Y2D059"/>
<dbReference type="OrthoDB" id="10645906at2759"/>
<name>A0A1Y2D059_9FUNG</name>
<feature type="transmembrane region" description="Helical" evidence="1">
    <location>
        <begin position="53"/>
        <end position="74"/>
    </location>
</feature>
<comment type="caution">
    <text evidence="2">The sequence shown here is derived from an EMBL/GenBank/DDBJ whole genome shotgun (WGS) entry which is preliminary data.</text>
</comment>
<keyword evidence="3" id="KW-1185">Reference proteome</keyword>
<gene>
    <name evidence="2" type="ORF">BCR33DRAFT_319233</name>
</gene>
<keyword evidence="1" id="KW-1133">Transmembrane helix</keyword>
<dbReference type="EMBL" id="MCGO01000003">
    <property type="protein sequence ID" value="ORY52504.1"/>
    <property type="molecule type" value="Genomic_DNA"/>
</dbReference>
<accession>A0A1Y2D059</accession>
<keyword evidence="1" id="KW-0472">Membrane</keyword>
<evidence type="ECO:0000256" key="1">
    <source>
        <dbReference type="SAM" id="Phobius"/>
    </source>
</evidence>
<evidence type="ECO:0000313" key="2">
    <source>
        <dbReference type="EMBL" id="ORY52504.1"/>
    </source>
</evidence>
<feature type="transmembrane region" description="Helical" evidence="1">
    <location>
        <begin position="117"/>
        <end position="136"/>
    </location>
</feature>
<feature type="transmembrane region" description="Helical" evidence="1">
    <location>
        <begin position="86"/>
        <end position="105"/>
    </location>
</feature>